<feature type="domain" description="Fibronectin type-III" evidence="1">
    <location>
        <begin position="599"/>
        <end position="694"/>
    </location>
</feature>
<evidence type="ECO:0000313" key="3">
    <source>
        <dbReference type="Proteomes" id="UP000195667"/>
    </source>
</evidence>
<accession>A0A1R4H4X4</accession>
<dbReference type="OrthoDB" id="220114at2"/>
<evidence type="ECO:0000313" key="2">
    <source>
        <dbReference type="EMBL" id="SJM91305.1"/>
    </source>
</evidence>
<dbReference type="Proteomes" id="UP000195667">
    <property type="component" value="Unassembled WGS sequence"/>
</dbReference>
<dbReference type="SUPFAM" id="SSF49265">
    <property type="entry name" value="Fibronectin type III"/>
    <property type="match status" value="2"/>
</dbReference>
<reference evidence="3" key="1">
    <citation type="submission" date="2017-02" db="EMBL/GenBank/DDBJ databases">
        <authorList>
            <person name="Daims H."/>
        </authorList>
    </citation>
    <scope>NUCLEOTIDE SEQUENCE [LARGE SCALE GENOMIC DNA]</scope>
</reference>
<dbReference type="Gene3D" id="3.40.390.10">
    <property type="entry name" value="Collagenase (Catalytic Domain)"/>
    <property type="match status" value="1"/>
</dbReference>
<organism evidence="2 3">
    <name type="scientific">Crenothrix polyspora</name>
    <dbReference type="NCBI Taxonomy" id="360316"/>
    <lineage>
        <taxon>Bacteria</taxon>
        <taxon>Pseudomonadati</taxon>
        <taxon>Pseudomonadota</taxon>
        <taxon>Gammaproteobacteria</taxon>
        <taxon>Methylococcales</taxon>
        <taxon>Crenotrichaceae</taxon>
        <taxon>Crenothrix</taxon>
    </lineage>
</organism>
<dbReference type="InterPro" id="IPR036116">
    <property type="entry name" value="FN3_sf"/>
</dbReference>
<evidence type="ECO:0000259" key="1">
    <source>
        <dbReference type="PROSITE" id="PS50853"/>
    </source>
</evidence>
<dbReference type="Gene3D" id="2.60.120.380">
    <property type="match status" value="1"/>
</dbReference>
<dbReference type="SUPFAM" id="SSF55486">
    <property type="entry name" value="Metalloproteases ('zincins'), catalytic domain"/>
    <property type="match status" value="1"/>
</dbReference>
<dbReference type="InterPro" id="IPR024079">
    <property type="entry name" value="MetalloPept_cat_dom_sf"/>
</dbReference>
<keyword evidence="3" id="KW-1185">Reference proteome</keyword>
<dbReference type="Gene3D" id="2.60.40.10">
    <property type="entry name" value="Immunoglobulins"/>
    <property type="match status" value="3"/>
</dbReference>
<name>A0A1R4H4X4_9GAMM</name>
<protein>
    <recommendedName>
        <fullName evidence="1">Fibronectin type-III domain-containing protein</fullName>
    </recommendedName>
</protein>
<dbReference type="InterPro" id="IPR013783">
    <property type="entry name" value="Ig-like_fold"/>
</dbReference>
<dbReference type="Pfam" id="PF04151">
    <property type="entry name" value="PPC"/>
    <property type="match status" value="1"/>
</dbReference>
<feature type="domain" description="Fibronectin type-III" evidence="1">
    <location>
        <begin position="497"/>
        <end position="591"/>
    </location>
</feature>
<proteinExistence type="predicted"/>
<dbReference type="PROSITE" id="PS50853">
    <property type="entry name" value="FN3"/>
    <property type="match status" value="2"/>
</dbReference>
<dbReference type="Pfam" id="PF13582">
    <property type="entry name" value="Reprolysin_3"/>
    <property type="match status" value="1"/>
</dbReference>
<dbReference type="AlphaFoldDB" id="A0A1R4H4X4"/>
<gene>
    <name evidence="2" type="ORF">CRENPOLYSF1_190012</name>
</gene>
<dbReference type="InterPro" id="IPR003961">
    <property type="entry name" value="FN3_dom"/>
</dbReference>
<dbReference type="EMBL" id="FUKI01000092">
    <property type="protein sequence ID" value="SJM91305.1"/>
    <property type="molecule type" value="Genomic_DNA"/>
</dbReference>
<dbReference type="GO" id="GO:0008237">
    <property type="term" value="F:metallopeptidase activity"/>
    <property type="evidence" value="ECO:0007669"/>
    <property type="project" value="InterPro"/>
</dbReference>
<dbReference type="InterPro" id="IPR007280">
    <property type="entry name" value="Peptidase_C_arc/bac"/>
</dbReference>
<dbReference type="RefSeq" id="WP_087142889.1">
    <property type="nucleotide sequence ID" value="NZ_FUKI01000092.1"/>
</dbReference>
<sequence>MKAHRLSTFLAIAIASTPTVTLSAVKHVTKHFGKNTPFQITDLPEGSVKAKLNALAATKQKNALAWLHKINFTDDDLTYIKIDDEGGVLYADTFLPAPLATAPQQAMAFSTTDTFTLHSKPGATKIIYLDFDGHVITGTAWNSTVSSYNAKAFDTDGNLTAFSATELGQIAEVWHRIAEDYAPFNVDVTTELPAAFGPTVGRILITSNVDANNVQMPAFGSGGVAYVGVWGASNYSYYSPALVYYNALGGGFAPYVAEAASHEMGHNLGLSHDGFNDGTTSLGYYAGNGTGFVSWAPIMGVGYYNNVTQWSKGEYAFATQTQDDIGIITSNLTARADDHSNTQLNATPLLLSTTGQISATNPETDPHNTSPSNKGIIESRTDVDYFSFNAGVGALQISISPAWAAFQRADKKGANLDIQATLYDQAGTQIAQIDPLDDTNAVISATIVSDGQYYLAVSGVSNNITPYSDYGSLGKYFISGSVTPSNIAPDTTAPTPNPMAWDVLPNAGASTNSISMTATPATDEGGGGVQYLFACVSGSQGCVNSNWQTSNQYTAPGLAANTTYNYQVKAKDASGNETGYSITAAATTAAVPADTTAPTPSPMTWATKPTAASSSSISMKATVATDNSGTAVQYMFVCTTGGTGCVNSSWQASNLYTASGLAVATAYTFQVKARDISGNETALSASASATTKNAIPLTPTNLSGVRKTTTSTALTWGKVSNASSYEVWRCTVVGTTCNYGTKRYASVTTNAYSGTAPTGVVRYKVKAANSLGKSGYSNEINL</sequence>